<dbReference type="EMBL" id="JBHSMT010000013">
    <property type="protein sequence ID" value="MFC5474265.1"/>
    <property type="molecule type" value="Genomic_DNA"/>
</dbReference>
<keyword evidence="2" id="KW-0813">Transport</keyword>
<dbReference type="InterPro" id="IPR028082">
    <property type="entry name" value="Peripla_BP_I"/>
</dbReference>
<evidence type="ECO:0000256" key="3">
    <source>
        <dbReference type="ARBA" id="ARBA00022729"/>
    </source>
</evidence>
<evidence type="ECO:0000259" key="6">
    <source>
        <dbReference type="Pfam" id="PF13458"/>
    </source>
</evidence>
<dbReference type="InterPro" id="IPR000709">
    <property type="entry name" value="Leu_Ile_Val-bd"/>
</dbReference>
<keyword evidence="8" id="KW-1185">Reference proteome</keyword>
<dbReference type="PRINTS" id="PR00337">
    <property type="entry name" value="LEUILEVALBP"/>
</dbReference>
<comment type="similarity">
    <text evidence="1">Belongs to the leucine-binding protein family.</text>
</comment>
<dbReference type="Proteomes" id="UP001596045">
    <property type="component" value="Unassembled WGS sequence"/>
</dbReference>
<keyword evidence="3 5" id="KW-0732">Signal</keyword>
<organism evidence="7 8">
    <name type="scientific">Paraherbaspirillum soli</name>
    <dbReference type="NCBI Taxonomy" id="631222"/>
    <lineage>
        <taxon>Bacteria</taxon>
        <taxon>Pseudomonadati</taxon>
        <taxon>Pseudomonadota</taxon>
        <taxon>Betaproteobacteria</taxon>
        <taxon>Burkholderiales</taxon>
        <taxon>Oxalobacteraceae</taxon>
        <taxon>Paraherbaspirillum</taxon>
    </lineage>
</organism>
<proteinExistence type="inferred from homology"/>
<dbReference type="PANTHER" id="PTHR47235">
    <property type="entry name" value="BLR6548 PROTEIN"/>
    <property type="match status" value="1"/>
</dbReference>
<evidence type="ECO:0000256" key="4">
    <source>
        <dbReference type="ARBA" id="ARBA00022970"/>
    </source>
</evidence>
<feature type="domain" description="Leucine-binding protein" evidence="6">
    <location>
        <begin position="31"/>
        <end position="373"/>
    </location>
</feature>
<dbReference type="Pfam" id="PF13458">
    <property type="entry name" value="Peripla_BP_6"/>
    <property type="match status" value="1"/>
</dbReference>
<protein>
    <submittedName>
        <fullName evidence="7">ABC transporter substrate-binding protein</fullName>
    </submittedName>
</protein>
<gene>
    <name evidence="7" type="ORF">ACFPM8_09870</name>
</gene>
<evidence type="ECO:0000256" key="1">
    <source>
        <dbReference type="ARBA" id="ARBA00010062"/>
    </source>
</evidence>
<keyword evidence="4" id="KW-0029">Amino-acid transport</keyword>
<accession>A0ABW0M9J9</accession>
<feature type="chain" id="PRO_5047068214" evidence="5">
    <location>
        <begin position="24"/>
        <end position="377"/>
    </location>
</feature>
<evidence type="ECO:0000313" key="8">
    <source>
        <dbReference type="Proteomes" id="UP001596045"/>
    </source>
</evidence>
<reference evidence="8" key="1">
    <citation type="journal article" date="2019" name="Int. J. Syst. Evol. Microbiol.">
        <title>The Global Catalogue of Microorganisms (GCM) 10K type strain sequencing project: providing services to taxonomists for standard genome sequencing and annotation.</title>
        <authorList>
            <consortium name="The Broad Institute Genomics Platform"/>
            <consortium name="The Broad Institute Genome Sequencing Center for Infectious Disease"/>
            <person name="Wu L."/>
            <person name="Ma J."/>
        </authorList>
    </citation>
    <scope>NUCLEOTIDE SEQUENCE [LARGE SCALE GENOMIC DNA]</scope>
    <source>
        <strain evidence="8">JCM 17066</strain>
    </source>
</reference>
<dbReference type="Gene3D" id="3.40.50.2300">
    <property type="match status" value="2"/>
</dbReference>
<dbReference type="InterPro" id="IPR028081">
    <property type="entry name" value="Leu-bd"/>
</dbReference>
<dbReference type="CDD" id="cd06326">
    <property type="entry name" value="PBP1_ABC_ligand_binding-like"/>
    <property type="match status" value="1"/>
</dbReference>
<dbReference type="PANTHER" id="PTHR47235:SF1">
    <property type="entry name" value="BLR6548 PROTEIN"/>
    <property type="match status" value="1"/>
</dbReference>
<evidence type="ECO:0000256" key="2">
    <source>
        <dbReference type="ARBA" id="ARBA00022448"/>
    </source>
</evidence>
<dbReference type="RefSeq" id="WP_378997337.1">
    <property type="nucleotide sequence ID" value="NZ_JBHSMT010000013.1"/>
</dbReference>
<sequence>MQVKVKSVFLGFLFSVFCLPVLAEEGVTATEIKLGQSTYLTGAMAELGNDFKVGAELYFNEVNQAGGVFGRRIQLTTLDDAYDPKRALDNAKQLQQSGVFALFQFAGTGSVLAVAPFAAAQKIPLVAAIATGPKLRASLNPYTFYVRPGNSEEYEGIVKNLATIGVKNVAIVYIDEAYGEEGLDAITSIMKKYQLKPYVAASLKKNGDGAEAAVKTIIEKAPQAIILVTLPQSTKAFMQSYAKSRPVTQIYTPSAGLPPGLIKELGTSASGIAMTRGMPYEMNDTVRIVKEYQTAAKRANLAGFTGNQLEGYLNAKVLVEALHRAGKNLTREGLVQALESMSAYDAGGFSVKFSKTNHAASSSIDLVVVGKSGRIIY</sequence>
<evidence type="ECO:0000256" key="5">
    <source>
        <dbReference type="SAM" id="SignalP"/>
    </source>
</evidence>
<evidence type="ECO:0000313" key="7">
    <source>
        <dbReference type="EMBL" id="MFC5474265.1"/>
    </source>
</evidence>
<feature type="signal peptide" evidence="5">
    <location>
        <begin position="1"/>
        <end position="23"/>
    </location>
</feature>
<dbReference type="SUPFAM" id="SSF53822">
    <property type="entry name" value="Periplasmic binding protein-like I"/>
    <property type="match status" value="1"/>
</dbReference>
<name>A0ABW0M9J9_9BURK</name>
<comment type="caution">
    <text evidence="7">The sequence shown here is derived from an EMBL/GenBank/DDBJ whole genome shotgun (WGS) entry which is preliminary data.</text>
</comment>